<dbReference type="EMBL" id="RKRA01000001">
    <property type="protein sequence ID" value="RPF25999.1"/>
    <property type="molecule type" value="Genomic_DNA"/>
</dbReference>
<comment type="catalytic activity">
    <reaction evidence="1">
        <text>ATP + protein L-histidine = ADP + protein N-phospho-L-histidine.</text>
        <dbReference type="EC" id="2.7.13.3"/>
    </reaction>
</comment>
<dbReference type="InterPro" id="IPR036890">
    <property type="entry name" value="HATPase_C_sf"/>
</dbReference>
<feature type="domain" description="Histidine kinase" evidence="9">
    <location>
        <begin position="463"/>
        <end position="679"/>
    </location>
</feature>
<keyword evidence="4" id="KW-0547">Nucleotide-binding</keyword>
<proteinExistence type="predicted"/>
<reference evidence="10 11" key="1">
    <citation type="submission" date="2018-11" db="EMBL/GenBank/DDBJ databases">
        <title>Sequencing the genomes of 1000 actinobacteria strains.</title>
        <authorList>
            <person name="Klenk H.-P."/>
        </authorList>
    </citation>
    <scope>NUCLEOTIDE SEQUENCE [LARGE SCALE GENOMIC DNA]</scope>
    <source>
        <strain evidence="10 11">DSM 14418</strain>
    </source>
</reference>
<dbReference type="PANTHER" id="PTHR44936:SF10">
    <property type="entry name" value="SENSOR PROTEIN RSTB"/>
    <property type="match status" value="1"/>
</dbReference>
<dbReference type="SUPFAM" id="SSF55874">
    <property type="entry name" value="ATPase domain of HSP90 chaperone/DNA topoisomerase II/histidine kinase"/>
    <property type="match status" value="2"/>
</dbReference>
<dbReference type="InterPro" id="IPR004358">
    <property type="entry name" value="Sig_transdc_His_kin-like_C"/>
</dbReference>
<dbReference type="Gene3D" id="3.30.565.10">
    <property type="entry name" value="Histidine kinase-like ATPase, C-terminal domain"/>
    <property type="match status" value="2"/>
</dbReference>
<accession>A0A3N4YXW4</accession>
<dbReference type="PROSITE" id="PS50109">
    <property type="entry name" value="HIS_KIN"/>
    <property type="match status" value="1"/>
</dbReference>
<dbReference type="InterPro" id="IPR005467">
    <property type="entry name" value="His_kinase_dom"/>
</dbReference>
<keyword evidence="6" id="KW-0067">ATP-binding</keyword>
<evidence type="ECO:0000256" key="6">
    <source>
        <dbReference type="ARBA" id="ARBA00022840"/>
    </source>
</evidence>
<dbReference type="Pfam" id="PF13589">
    <property type="entry name" value="HATPase_c_3"/>
    <property type="match status" value="1"/>
</dbReference>
<evidence type="ECO:0000256" key="1">
    <source>
        <dbReference type="ARBA" id="ARBA00000085"/>
    </source>
</evidence>
<dbReference type="OrthoDB" id="9816482at2"/>
<keyword evidence="7" id="KW-0902">Two-component regulatory system</keyword>
<evidence type="ECO:0000256" key="4">
    <source>
        <dbReference type="ARBA" id="ARBA00022741"/>
    </source>
</evidence>
<dbReference type="InterPro" id="IPR050980">
    <property type="entry name" value="2C_sensor_his_kinase"/>
</dbReference>
<dbReference type="AlphaFoldDB" id="A0A3N4YXW4"/>
<evidence type="ECO:0000313" key="11">
    <source>
        <dbReference type="Proteomes" id="UP000280726"/>
    </source>
</evidence>
<evidence type="ECO:0000256" key="5">
    <source>
        <dbReference type="ARBA" id="ARBA00022777"/>
    </source>
</evidence>
<keyword evidence="3" id="KW-0808">Transferase</keyword>
<dbReference type="GO" id="GO:0000160">
    <property type="term" value="P:phosphorelay signal transduction system"/>
    <property type="evidence" value="ECO:0007669"/>
    <property type="project" value="UniProtKB-KW"/>
</dbReference>
<dbReference type="InterPro" id="IPR003594">
    <property type="entry name" value="HATPase_dom"/>
</dbReference>
<dbReference type="SMART" id="SM00387">
    <property type="entry name" value="HATPase_c"/>
    <property type="match status" value="1"/>
</dbReference>
<evidence type="ECO:0000259" key="9">
    <source>
        <dbReference type="PROSITE" id="PS50109"/>
    </source>
</evidence>
<dbReference type="Pfam" id="PF02518">
    <property type="entry name" value="HATPase_c"/>
    <property type="match status" value="1"/>
</dbReference>
<evidence type="ECO:0000256" key="3">
    <source>
        <dbReference type="ARBA" id="ARBA00022679"/>
    </source>
</evidence>
<feature type="region of interest" description="Disordered" evidence="8">
    <location>
        <begin position="393"/>
        <end position="424"/>
    </location>
</feature>
<dbReference type="PRINTS" id="PR00344">
    <property type="entry name" value="BCTRLSENSOR"/>
</dbReference>
<feature type="compositionally biased region" description="Basic and acidic residues" evidence="8">
    <location>
        <begin position="393"/>
        <end position="417"/>
    </location>
</feature>
<dbReference type="Proteomes" id="UP000280726">
    <property type="component" value="Unassembled WGS sequence"/>
</dbReference>
<keyword evidence="5 10" id="KW-0418">Kinase</keyword>
<dbReference type="GO" id="GO:0005524">
    <property type="term" value="F:ATP binding"/>
    <property type="evidence" value="ECO:0007669"/>
    <property type="project" value="UniProtKB-KW"/>
</dbReference>
<dbReference type="RefSeq" id="WP_123914189.1">
    <property type="nucleotide sequence ID" value="NZ_RKRA01000001.1"/>
</dbReference>
<gene>
    <name evidence="10" type="ORF">EDD32_0416</name>
</gene>
<dbReference type="PANTHER" id="PTHR44936">
    <property type="entry name" value="SENSOR PROTEIN CREC"/>
    <property type="match status" value="1"/>
</dbReference>
<dbReference type="GO" id="GO:0004673">
    <property type="term" value="F:protein histidine kinase activity"/>
    <property type="evidence" value="ECO:0007669"/>
    <property type="project" value="UniProtKB-EC"/>
</dbReference>
<dbReference type="EC" id="2.7.13.3" evidence="2"/>
<keyword evidence="11" id="KW-1185">Reference proteome</keyword>
<sequence length="682" mass="76026">MAHIRFSTEILRRLGEELNPNIDQGILELVKNAYDADAHTCTVDLTDAAVGGKIVIEDDGVGMSEDDILNGWLVLGRSRKKQTRLTKLQRVPAGNKGLGRLAALRMGDIAILESRRRNRPEVVVRLDWRKFDAAEMVDNVTVPVTKRLSSNETLQRGSRITIEGLQRRVGRSEVKRLTRSMILLADPFGESKVGFQPRLIAPGFDDLAELLESRYFGEAEYHLSATLHRGRASATVSDWRGNVMWRADHAEIRGPKQAESLFDTVDATFDFWAFIFNPTTFTARSASLAQVREWLRAFGGTHIYWNGLRVSPYGDPEDDWLGLNLSRVRSPEERPSTNNSIGRIAVTDRHGRLEQTTDRGEFVNNEAFANLRAFAVECLEWMASRRLDAAEKRRAATRKNEEKASSKTRDAVEREIQKAPNSGNLSSAFARYDRVRQQEADALRREIQLYRTLSTAGITAATFAHESQGNPMKVLIQATGALERRTKTLPDYDSKFRPPIEMLHQSIDSLGVLSSTTLRLVDGDKRRVGRVDLHETLRQVLHNFKPFLDGREVRLEEDIPREAAYLQGTEAAIESILTNLINNSLAAFESVQVSQRRLSVVARSEGFSWELRVADNGPGIADIRLRDIWLPGMSSRPGGTGLGLTIVRDATTDLSGEVEAIAEGALGGAEIVVRLPILGGQA</sequence>
<evidence type="ECO:0000256" key="2">
    <source>
        <dbReference type="ARBA" id="ARBA00012438"/>
    </source>
</evidence>
<evidence type="ECO:0000256" key="8">
    <source>
        <dbReference type="SAM" id="MobiDB-lite"/>
    </source>
</evidence>
<organism evidence="10 11">
    <name type="scientific">Georgenia muralis</name>
    <dbReference type="NCBI Taxonomy" id="154117"/>
    <lineage>
        <taxon>Bacteria</taxon>
        <taxon>Bacillati</taxon>
        <taxon>Actinomycetota</taxon>
        <taxon>Actinomycetes</taxon>
        <taxon>Micrococcales</taxon>
        <taxon>Bogoriellaceae</taxon>
        <taxon>Georgenia</taxon>
    </lineage>
</organism>
<name>A0A3N4YXW4_9MICO</name>
<comment type="caution">
    <text evidence="10">The sequence shown here is derived from an EMBL/GenBank/DDBJ whole genome shotgun (WGS) entry which is preliminary data.</text>
</comment>
<evidence type="ECO:0000256" key="7">
    <source>
        <dbReference type="ARBA" id="ARBA00023012"/>
    </source>
</evidence>
<protein>
    <recommendedName>
        <fullName evidence="2">histidine kinase</fullName>
        <ecNumber evidence="2">2.7.13.3</ecNumber>
    </recommendedName>
</protein>
<evidence type="ECO:0000313" key="10">
    <source>
        <dbReference type="EMBL" id="RPF25999.1"/>
    </source>
</evidence>